<evidence type="ECO:0000256" key="6">
    <source>
        <dbReference type="ARBA" id="ARBA00022771"/>
    </source>
</evidence>
<dbReference type="InterPro" id="IPR047086">
    <property type="entry name" value="SF1-HH_sf"/>
</dbReference>
<dbReference type="SMART" id="SM00322">
    <property type="entry name" value="KH"/>
    <property type="match status" value="1"/>
</dbReference>
<keyword evidence="13" id="KW-0747">Spliceosome</keyword>
<feature type="region of interest" description="Disordered" evidence="14">
    <location>
        <begin position="257"/>
        <end position="280"/>
    </location>
</feature>
<keyword evidence="10 13" id="KW-0539">Nucleus</keyword>
<feature type="domain" description="CCHC-type" evidence="15">
    <location>
        <begin position="346"/>
        <end position="361"/>
    </location>
</feature>
<dbReference type="GO" id="GO:0003729">
    <property type="term" value="F:mRNA binding"/>
    <property type="evidence" value="ECO:0007669"/>
    <property type="project" value="TreeGrafter"/>
</dbReference>
<evidence type="ECO:0000256" key="3">
    <source>
        <dbReference type="ARBA" id="ARBA00017984"/>
    </source>
</evidence>
<feature type="region of interest" description="Disordered" evidence="14">
    <location>
        <begin position="71"/>
        <end position="134"/>
    </location>
</feature>
<dbReference type="InterPro" id="IPR055256">
    <property type="entry name" value="KH_1_KHDC4/BBP-like"/>
</dbReference>
<evidence type="ECO:0000256" key="4">
    <source>
        <dbReference type="ARBA" id="ARBA00022664"/>
    </source>
</evidence>
<comment type="caution">
    <text evidence="16">The sequence shown here is derived from an EMBL/GenBank/DDBJ whole genome shotgun (WGS) entry which is preliminary data.</text>
</comment>
<sequence>MSWAPSGTNNVPLGRRSRMPDDTDVVQPTQLPSDYGNGSNDALPPSQPLPVAIGFNPQTALERARAIANSLMGGPVVPHSPSTSQQPPTPNTPNGVSTAVDDGSERKRRRKNRWGDKEPTAAAAVPPALAGSMSKEQLESYVSNLRIDEITRKLKSGDVVPPDGQRSPSPAPVYNSEGKRTNTREHRYRRKLEEERMRLVEERLKLDPDYRPPADYKRRSKFSEKVFIPVDDNPGLNFIGLLIGPRGNTLKKIESDSGSKISIRGKGSIKEGKRRDDAQIPGADEELHCHILADTEEKVKRGVRIVREIIQKACVTPEGHNDLKRNQLRELAALNGTLRDDEGQACTNCGALGHRRWECPEQTNVTLSLVCRVCGGKGHVARDCNQRHDPEALQKARERDQQLNTEYLSLMAELGETVSAGADGSTNVRSGDGEYQPPSLDQQNGAPLQSPPASISASVPAQRSPGPAPWLRENRSPVSERDERRSRSRAPRSRSPRPPAPPTTPPWLRRKPPSQYYNRGPPHPFNGSTMQPLPVSRPQPKHEGSTEYAPPPLPDVWAGRQDYSRASSYANHSSGGRAYDYQNGGGRQDYGYSSYHANGYPDSTYQNPPPMPQSVGMPVPPPPSYEMPPPPPPPSSPPPPPPASPPPPPPLE</sequence>
<feature type="compositionally biased region" description="Low complexity" evidence="14">
    <location>
        <begin position="75"/>
        <end position="86"/>
    </location>
</feature>
<reference evidence="16" key="1">
    <citation type="submission" date="2022-07" db="EMBL/GenBank/DDBJ databases">
        <title>Phylogenomic reconstructions and comparative analyses of Kickxellomycotina fungi.</title>
        <authorList>
            <person name="Reynolds N.K."/>
            <person name="Stajich J.E."/>
            <person name="Barry K."/>
            <person name="Grigoriev I.V."/>
            <person name="Crous P."/>
            <person name="Smith M.E."/>
        </authorList>
    </citation>
    <scope>NUCLEOTIDE SEQUENCE</scope>
    <source>
        <strain evidence="16">RSA 476</strain>
    </source>
</reference>
<dbReference type="Gene3D" id="4.10.60.10">
    <property type="entry name" value="Zinc finger, CCHC-type"/>
    <property type="match status" value="1"/>
</dbReference>
<dbReference type="PANTHER" id="PTHR11208:SF45">
    <property type="entry name" value="SPLICING FACTOR 1"/>
    <property type="match status" value="1"/>
</dbReference>
<feature type="region of interest" description="Disordered" evidence="14">
    <location>
        <begin position="418"/>
        <end position="652"/>
    </location>
</feature>
<evidence type="ECO:0000313" key="16">
    <source>
        <dbReference type="EMBL" id="KAJ2863999.1"/>
    </source>
</evidence>
<dbReference type="Pfam" id="PF16275">
    <property type="entry name" value="SF1-HH"/>
    <property type="match status" value="1"/>
</dbReference>
<keyword evidence="17" id="KW-1185">Reference proteome</keyword>
<dbReference type="SMART" id="SM00343">
    <property type="entry name" value="ZnF_C2HC"/>
    <property type="match status" value="2"/>
</dbReference>
<dbReference type="AlphaFoldDB" id="A0A9W8IKG1"/>
<comment type="function">
    <text evidence="13">Necessary for the splicing of pre-mRNA. Has a role in the recognition of the branch site (5'-UACUAAC-3'), the pyrimidine tract and the 3'-splice site at the 3'-end of introns.</text>
</comment>
<organism evidence="16 17">
    <name type="scientific">Coemansia aciculifera</name>
    <dbReference type="NCBI Taxonomy" id="417176"/>
    <lineage>
        <taxon>Eukaryota</taxon>
        <taxon>Fungi</taxon>
        <taxon>Fungi incertae sedis</taxon>
        <taxon>Zoopagomycota</taxon>
        <taxon>Kickxellomycotina</taxon>
        <taxon>Kickxellomycetes</taxon>
        <taxon>Kickxellales</taxon>
        <taxon>Kickxellaceae</taxon>
        <taxon>Coemansia</taxon>
    </lineage>
</organism>
<dbReference type="GO" id="GO:0005681">
    <property type="term" value="C:spliceosomal complex"/>
    <property type="evidence" value="ECO:0007669"/>
    <property type="project" value="UniProtKB-KW"/>
</dbReference>
<evidence type="ECO:0000256" key="14">
    <source>
        <dbReference type="SAM" id="MobiDB-lite"/>
    </source>
</evidence>
<evidence type="ECO:0000256" key="12">
    <source>
        <dbReference type="PROSITE-ProRule" id="PRU00117"/>
    </source>
</evidence>
<comment type="similarity">
    <text evidence="2 13">Belongs to the BBP/SF1 family.</text>
</comment>
<feature type="compositionally biased region" description="Basic and acidic residues" evidence="14">
    <location>
        <begin position="268"/>
        <end position="278"/>
    </location>
</feature>
<feature type="domain" description="CCHC-type" evidence="15">
    <location>
        <begin position="371"/>
        <end position="386"/>
    </location>
</feature>
<feature type="compositionally biased region" description="Polar residues" evidence="14">
    <location>
        <begin position="564"/>
        <end position="574"/>
    </location>
</feature>
<dbReference type="InterPro" id="IPR032570">
    <property type="entry name" value="SF1-HH"/>
</dbReference>
<dbReference type="InterPro" id="IPR001878">
    <property type="entry name" value="Znf_CCHC"/>
</dbReference>
<dbReference type="InterPro" id="IPR036875">
    <property type="entry name" value="Znf_CCHC_sf"/>
</dbReference>
<feature type="compositionally biased region" description="Polar residues" evidence="14">
    <location>
        <begin position="26"/>
        <end position="40"/>
    </location>
</feature>
<keyword evidence="6 11" id="KW-0863">Zinc-finger</keyword>
<accession>A0A9W8IKG1</accession>
<dbReference type="PROSITE" id="PS50084">
    <property type="entry name" value="KH_TYPE_1"/>
    <property type="match status" value="1"/>
</dbReference>
<dbReference type="InterPro" id="IPR004087">
    <property type="entry name" value="KH_dom"/>
</dbReference>
<feature type="compositionally biased region" description="Low complexity" evidence="14">
    <location>
        <begin position="451"/>
        <end position="461"/>
    </location>
</feature>
<keyword evidence="8 12" id="KW-0694">RNA-binding</keyword>
<protein>
    <recommendedName>
        <fullName evidence="3 13">Branchpoint-bridging protein</fullName>
    </recommendedName>
</protein>
<evidence type="ECO:0000256" key="5">
    <source>
        <dbReference type="ARBA" id="ARBA00022723"/>
    </source>
</evidence>
<dbReference type="Gene3D" id="3.30.1370.10">
    <property type="entry name" value="K Homology domain, type 1"/>
    <property type="match status" value="1"/>
</dbReference>
<dbReference type="PANTHER" id="PTHR11208">
    <property type="entry name" value="RNA-BINDING PROTEIN RELATED"/>
    <property type="match status" value="1"/>
</dbReference>
<dbReference type="InterPro" id="IPR036612">
    <property type="entry name" value="KH_dom_type_1_sf"/>
</dbReference>
<evidence type="ECO:0000256" key="9">
    <source>
        <dbReference type="ARBA" id="ARBA00023187"/>
    </source>
</evidence>
<evidence type="ECO:0000256" key="11">
    <source>
        <dbReference type="PROSITE-ProRule" id="PRU00047"/>
    </source>
</evidence>
<proteinExistence type="inferred from homology"/>
<keyword evidence="4 13" id="KW-0507">mRNA processing</keyword>
<comment type="subcellular location">
    <subcellularLocation>
        <location evidence="1 13">Nucleus</location>
    </subcellularLocation>
</comment>
<feature type="region of interest" description="Disordered" evidence="14">
    <location>
        <begin position="1"/>
        <end position="55"/>
    </location>
</feature>
<evidence type="ECO:0000256" key="10">
    <source>
        <dbReference type="ARBA" id="ARBA00023242"/>
    </source>
</evidence>
<dbReference type="Pfam" id="PF22675">
    <property type="entry name" value="KH-I_KHDC4-BBP"/>
    <property type="match status" value="1"/>
</dbReference>
<feature type="compositionally biased region" description="Low complexity" evidence="14">
    <location>
        <begin position="120"/>
        <end position="130"/>
    </location>
</feature>
<evidence type="ECO:0000256" key="8">
    <source>
        <dbReference type="ARBA" id="ARBA00022884"/>
    </source>
</evidence>
<keyword evidence="7 13" id="KW-0862">Zinc</keyword>
<feature type="compositionally biased region" description="Pro residues" evidence="14">
    <location>
        <begin position="607"/>
        <end position="652"/>
    </location>
</feature>
<evidence type="ECO:0000256" key="7">
    <source>
        <dbReference type="ARBA" id="ARBA00022833"/>
    </source>
</evidence>
<dbReference type="GO" id="GO:0008270">
    <property type="term" value="F:zinc ion binding"/>
    <property type="evidence" value="ECO:0007669"/>
    <property type="project" value="UniProtKB-UniRule"/>
</dbReference>
<evidence type="ECO:0000256" key="2">
    <source>
        <dbReference type="ARBA" id="ARBA00010382"/>
    </source>
</evidence>
<keyword evidence="9 13" id="KW-0508">mRNA splicing</keyword>
<dbReference type="InterPro" id="IPR045071">
    <property type="entry name" value="BBP-like"/>
</dbReference>
<dbReference type="GO" id="GO:0048024">
    <property type="term" value="P:regulation of mRNA splicing, via spliceosome"/>
    <property type="evidence" value="ECO:0007669"/>
    <property type="project" value="TreeGrafter"/>
</dbReference>
<evidence type="ECO:0000259" key="15">
    <source>
        <dbReference type="PROSITE" id="PS50158"/>
    </source>
</evidence>
<dbReference type="SUPFAM" id="SSF54791">
    <property type="entry name" value="Eukaryotic type KH-domain (KH-domain type I)"/>
    <property type="match status" value="1"/>
</dbReference>
<evidence type="ECO:0000313" key="17">
    <source>
        <dbReference type="Proteomes" id="UP001140074"/>
    </source>
</evidence>
<dbReference type="CDD" id="cd02395">
    <property type="entry name" value="KH-I_BBP"/>
    <property type="match status" value="1"/>
</dbReference>
<evidence type="ECO:0000256" key="13">
    <source>
        <dbReference type="RuleBase" id="RU367126"/>
    </source>
</evidence>
<dbReference type="Pfam" id="PF00098">
    <property type="entry name" value="zf-CCHC"/>
    <property type="match status" value="2"/>
</dbReference>
<dbReference type="Gene3D" id="6.10.140.1790">
    <property type="match status" value="1"/>
</dbReference>
<feature type="compositionally biased region" description="Basic and acidic residues" evidence="14">
    <location>
        <begin position="472"/>
        <end position="485"/>
    </location>
</feature>
<name>A0A9W8IKG1_9FUNG</name>
<gene>
    <name evidence="16" type="ORF">GGH94_003219</name>
</gene>
<feature type="compositionally biased region" description="Polar residues" evidence="14">
    <location>
        <begin position="1"/>
        <end position="11"/>
    </location>
</feature>
<feature type="compositionally biased region" description="Basic residues" evidence="14">
    <location>
        <begin position="486"/>
        <end position="495"/>
    </location>
</feature>
<feature type="region of interest" description="Disordered" evidence="14">
    <location>
        <begin position="153"/>
        <end position="184"/>
    </location>
</feature>
<dbReference type="Proteomes" id="UP001140074">
    <property type="component" value="Unassembled WGS sequence"/>
</dbReference>
<evidence type="ECO:0000256" key="1">
    <source>
        <dbReference type="ARBA" id="ARBA00004123"/>
    </source>
</evidence>
<keyword evidence="5 13" id="KW-0479">Metal-binding</keyword>
<dbReference type="GO" id="GO:0000398">
    <property type="term" value="P:mRNA splicing, via spliceosome"/>
    <property type="evidence" value="ECO:0007669"/>
    <property type="project" value="UniProtKB-UniRule"/>
</dbReference>
<feature type="compositionally biased region" description="Pro residues" evidence="14">
    <location>
        <begin position="496"/>
        <end position="505"/>
    </location>
</feature>
<dbReference type="PROSITE" id="PS50158">
    <property type="entry name" value="ZF_CCHC"/>
    <property type="match status" value="2"/>
</dbReference>
<dbReference type="EMBL" id="JANBUY010000103">
    <property type="protein sequence ID" value="KAJ2863999.1"/>
    <property type="molecule type" value="Genomic_DNA"/>
</dbReference>
<dbReference type="GO" id="GO:0045131">
    <property type="term" value="F:pre-mRNA branch point binding"/>
    <property type="evidence" value="ECO:0007669"/>
    <property type="project" value="UniProtKB-UniRule"/>
</dbReference>
<dbReference type="SUPFAM" id="SSF57756">
    <property type="entry name" value="Retrovirus zinc finger-like domains"/>
    <property type="match status" value="1"/>
</dbReference>